<dbReference type="InterPro" id="IPR037176">
    <property type="entry name" value="Osmotin/thaumatin-like_sf"/>
</dbReference>
<dbReference type="Pfam" id="PF00314">
    <property type="entry name" value="Thaumatin"/>
    <property type="match status" value="1"/>
</dbReference>
<dbReference type="EMBL" id="BAABME010004291">
    <property type="protein sequence ID" value="GAA0161846.1"/>
    <property type="molecule type" value="Genomic_DNA"/>
</dbReference>
<dbReference type="Gene3D" id="2.60.110.10">
    <property type="entry name" value="Thaumatin"/>
    <property type="match status" value="1"/>
</dbReference>
<name>A0AAV3QF83_LITER</name>
<feature type="disulfide bond" evidence="1">
    <location>
        <begin position="89"/>
        <end position="96"/>
    </location>
</feature>
<dbReference type="SMART" id="SM00205">
    <property type="entry name" value="THN"/>
    <property type="match status" value="1"/>
</dbReference>
<evidence type="ECO:0000313" key="3">
    <source>
        <dbReference type="EMBL" id="GAA0161846.1"/>
    </source>
</evidence>
<keyword evidence="4" id="KW-1185">Reference proteome</keyword>
<feature type="disulfide bond" evidence="1">
    <location>
        <begin position="156"/>
        <end position="172"/>
    </location>
</feature>
<keyword evidence="1" id="KW-1015">Disulfide bond</keyword>
<feature type="disulfide bond" evidence="1">
    <location>
        <begin position="147"/>
        <end position="209"/>
    </location>
</feature>
<feature type="signal peptide" evidence="2">
    <location>
        <begin position="1"/>
        <end position="21"/>
    </location>
</feature>
<reference evidence="3 4" key="1">
    <citation type="submission" date="2024-01" db="EMBL/GenBank/DDBJ databases">
        <title>The complete chloroplast genome sequence of Lithospermum erythrorhizon: insights into the phylogenetic relationship among Boraginaceae species and the maternal lineages of purple gromwells.</title>
        <authorList>
            <person name="Okada T."/>
            <person name="Watanabe K."/>
        </authorList>
    </citation>
    <scope>NUCLEOTIDE SEQUENCE [LARGE SCALE GENOMIC DNA]</scope>
</reference>
<evidence type="ECO:0008006" key="5">
    <source>
        <dbReference type="Google" id="ProtNLM"/>
    </source>
</evidence>
<dbReference type="FunFam" id="2.60.110.10:FF:000004">
    <property type="entry name" value="THAUMATIN-LIKE PROTEIN 1"/>
    <property type="match status" value="1"/>
</dbReference>
<accession>A0AAV3QF83</accession>
<protein>
    <recommendedName>
        <fullName evidence="5">Thaumatin-like protein</fullName>
    </recommendedName>
</protein>
<feature type="disulfide bond" evidence="1">
    <location>
        <begin position="77"/>
        <end position="84"/>
    </location>
</feature>
<feature type="disulfide bond" evidence="1">
    <location>
        <begin position="142"/>
        <end position="226"/>
    </location>
</feature>
<comment type="caution">
    <text evidence="3">The sequence shown here is derived from an EMBL/GenBank/DDBJ whole genome shotgun (WGS) entry which is preliminary data.</text>
</comment>
<feature type="disulfide bond" evidence="1">
    <location>
        <begin position="176"/>
        <end position="185"/>
    </location>
</feature>
<dbReference type="PROSITE" id="PS51367">
    <property type="entry name" value="THAUMATIN_2"/>
    <property type="match status" value="1"/>
</dbReference>
<evidence type="ECO:0000256" key="1">
    <source>
        <dbReference type="PIRSR" id="PIRSR002703-1"/>
    </source>
</evidence>
<dbReference type="AlphaFoldDB" id="A0AAV3QF83"/>
<feature type="chain" id="PRO_5043741378" description="Thaumatin-like protein" evidence="2">
    <location>
        <begin position="22"/>
        <end position="237"/>
    </location>
</feature>
<dbReference type="Proteomes" id="UP001454036">
    <property type="component" value="Unassembled WGS sequence"/>
</dbReference>
<dbReference type="PANTHER" id="PTHR31048">
    <property type="entry name" value="OS03G0233200 PROTEIN"/>
    <property type="match status" value="1"/>
</dbReference>
<proteinExistence type="predicted"/>
<dbReference type="InterPro" id="IPR001938">
    <property type="entry name" value="Thaumatin"/>
</dbReference>
<dbReference type="PIRSF" id="PIRSF002703">
    <property type="entry name" value="Thaumatin"/>
    <property type="match status" value="1"/>
</dbReference>
<evidence type="ECO:0000256" key="2">
    <source>
        <dbReference type="SAM" id="SignalP"/>
    </source>
</evidence>
<dbReference type="CDD" id="cd09218">
    <property type="entry name" value="TLP-PA"/>
    <property type="match status" value="1"/>
</dbReference>
<evidence type="ECO:0000313" key="4">
    <source>
        <dbReference type="Proteomes" id="UP001454036"/>
    </source>
</evidence>
<organism evidence="3 4">
    <name type="scientific">Lithospermum erythrorhizon</name>
    <name type="common">Purple gromwell</name>
    <name type="synonym">Lithospermum officinale var. erythrorhizon</name>
    <dbReference type="NCBI Taxonomy" id="34254"/>
    <lineage>
        <taxon>Eukaryota</taxon>
        <taxon>Viridiplantae</taxon>
        <taxon>Streptophyta</taxon>
        <taxon>Embryophyta</taxon>
        <taxon>Tracheophyta</taxon>
        <taxon>Spermatophyta</taxon>
        <taxon>Magnoliopsida</taxon>
        <taxon>eudicotyledons</taxon>
        <taxon>Gunneridae</taxon>
        <taxon>Pentapetalae</taxon>
        <taxon>asterids</taxon>
        <taxon>lamiids</taxon>
        <taxon>Boraginales</taxon>
        <taxon>Boraginaceae</taxon>
        <taxon>Boraginoideae</taxon>
        <taxon>Lithospermeae</taxon>
        <taxon>Lithospermum</taxon>
    </lineage>
</organism>
<feature type="disulfide bond" evidence="1">
    <location>
        <begin position="186"/>
        <end position="196"/>
    </location>
</feature>
<sequence>MAFKILFHALFLSFFVLGIHAITVKVRNNCNEKIWPATLTSSGGAPSTTGFELASKAEGNIELPGDWSGRIWARTGCSGAGTGCATGECGSGSVTCNGNGGVPPVSLVEITLPGGDSKTQNFYDISLVDGFNLPVKVSPDGCRSISCQADINNQVCPADLRVPGPNGGNIACKSACLQTNSDSDCCKGAFNSPDKCSPSEYSKVVKQACPDAYSYAYDDRTSTATCPTGANYLVEFC</sequence>
<dbReference type="PRINTS" id="PR00347">
    <property type="entry name" value="THAUMATIN"/>
</dbReference>
<gene>
    <name evidence="3" type="ORF">LIER_18071</name>
</gene>
<feature type="disulfide bond" evidence="1">
    <location>
        <begin position="30"/>
        <end position="237"/>
    </location>
</feature>
<dbReference type="SUPFAM" id="SSF49870">
    <property type="entry name" value="Osmotin, thaumatin-like protein"/>
    <property type="match status" value="1"/>
</dbReference>
<keyword evidence="2" id="KW-0732">Signal</keyword>